<evidence type="ECO:0000313" key="3">
    <source>
        <dbReference type="EMBL" id="GGQ97742.1"/>
    </source>
</evidence>
<dbReference type="Pfam" id="PF13354">
    <property type="entry name" value="Beta-lactamase2"/>
    <property type="match status" value="1"/>
</dbReference>
<protein>
    <recommendedName>
        <fullName evidence="2">Beta-lactamase class A catalytic domain-containing protein</fullName>
    </recommendedName>
</protein>
<dbReference type="Proteomes" id="UP000656732">
    <property type="component" value="Unassembled WGS sequence"/>
</dbReference>
<evidence type="ECO:0000259" key="2">
    <source>
        <dbReference type="Pfam" id="PF13354"/>
    </source>
</evidence>
<dbReference type="PANTHER" id="PTHR35333">
    <property type="entry name" value="BETA-LACTAMASE"/>
    <property type="match status" value="1"/>
</dbReference>
<dbReference type="Gene3D" id="3.40.710.10">
    <property type="entry name" value="DD-peptidase/beta-lactamase superfamily"/>
    <property type="match status" value="1"/>
</dbReference>
<gene>
    <name evidence="3" type="ORF">GCM10010280_51610</name>
</gene>
<accession>A0A918F3E2</accession>
<evidence type="ECO:0000256" key="1">
    <source>
        <dbReference type="SAM" id="MobiDB-lite"/>
    </source>
</evidence>
<dbReference type="EMBL" id="BMTU01000012">
    <property type="protein sequence ID" value="GGQ97742.1"/>
    <property type="molecule type" value="Genomic_DNA"/>
</dbReference>
<comment type="caution">
    <text evidence="3">The sequence shown here is derived from an EMBL/GenBank/DDBJ whole genome shotgun (WGS) entry which is preliminary data.</text>
</comment>
<name>A0A918F3E2_9ACTN</name>
<dbReference type="AlphaFoldDB" id="A0A918F3E2"/>
<feature type="domain" description="Beta-lactamase class A catalytic" evidence="2">
    <location>
        <begin position="58"/>
        <end position="198"/>
    </location>
</feature>
<feature type="region of interest" description="Disordered" evidence="1">
    <location>
        <begin position="221"/>
        <end position="244"/>
    </location>
</feature>
<sequence>MADGARVSVAVLDPESGETVSYGGAGVFVTASVVKLDILAALLLRAREAGRGLDRTERSCAAAMIVRSDNDAASALWGVIGRAPGLDAANARLGLTETVGGDGPLWGLTRTTAVDRLVLLRQVFGADSLLDGASRAYVRGLMEGVVLEQAWGVPSVADDGTGWAVKNGWLPRDATGLWVVNSVGRVTAGGRAYLVAALSDGNPTKERGVIRVEHAVRAAVRTAGAAHRRGTGPSRPAPRPGPPG</sequence>
<dbReference type="RefSeq" id="WP_373303227.1">
    <property type="nucleotide sequence ID" value="NZ_BMTU01000012.1"/>
</dbReference>
<dbReference type="InterPro" id="IPR000871">
    <property type="entry name" value="Beta-lactam_class-A"/>
</dbReference>
<dbReference type="SUPFAM" id="SSF56601">
    <property type="entry name" value="beta-lactamase/transpeptidase-like"/>
    <property type="match status" value="1"/>
</dbReference>
<feature type="compositionally biased region" description="Pro residues" evidence="1">
    <location>
        <begin position="235"/>
        <end position="244"/>
    </location>
</feature>
<proteinExistence type="predicted"/>
<dbReference type="InterPro" id="IPR045155">
    <property type="entry name" value="Beta-lactam_cat"/>
</dbReference>
<dbReference type="InterPro" id="IPR012338">
    <property type="entry name" value="Beta-lactam/transpept-like"/>
</dbReference>
<evidence type="ECO:0000313" key="4">
    <source>
        <dbReference type="Proteomes" id="UP000656732"/>
    </source>
</evidence>
<reference evidence="3" key="1">
    <citation type="journal article" date="2014" name="Int. J. Syst. Evol. Microbiol.">
        <title>Complete genome sequence of Corynebacterium casei LMG S-19264T (=DSM 44701T), isolated from a smear-ripened cheese.</title>
        <authorList>
            <consortium name="US DOE Joint Genome Institute (JGI-PGF)"/>
            <person name="Walter F."/>
            <person name="Albersmeier A."/>
            <person name="Kalinowski J."/>
            <person name="Ruckert C."/>
        </authorList>
    </citation>
    <scope>NUCLEOTIDE SEQUENCE</scope>
    <source>
        <strain evidence="3">JCM 4403</strain>
    </source>
</reference>
<dbReference type="PANTHER" id="PTHR35333:SF3">
    <property type="entry name" value="BETA-LACTAMASE-TYPE TRANSPEPTIDASE FOLD CONTAINING PROTEIN"/>
    <property type="match status" value="1"/>
</dbReference>
<dbReference type="GO" id="GO:0046677">
    <property type="term" value="P:response to antibiotic"/>
    <property type="evidence" value="ECO:0007669"/>
    <property type="project" value="InterPro"/>
</dbReference>
<dbReference type="GO" id="GO:0008800">
    <property type="term" value="F:beta-lactamase activity"/>
    <property type="evidence" value="ECO:0007669"/>
    <property type="project" value="InterPro"/>
</dbReference>
<dbReference type="GO" id="GO:0030655">
    <property type="term" value="P:beta-lactam antibiotic catabolic process"/>
    <property type="evidence" value="ECO:0007669"/>
    <property type="project" value="InterPro"/>
</dbReference>
<reference evidence="3" key="2">
    <citation type="submission" date="2020-09" db="EMBL/GenBank/DDBJ databases">
        <authorList>
            <person name="Sun Q."/>
            <person name="Ohkuma M."/>
        </authorList>
    </citation>
    <scope>NUCLEOTIDE SEQUENCE</scope>
    <source>
        <strain evidence="3">JCM 4403</strain>
    </source>
</reference>
<organism evidence="3 4">
    <name type="scientific">Streptomyces pilosus</name>
    <dbReference type="NCBI Taxonomy" id="28893"/>
    <lineage>
        <taxon>Bacteria</taxon>
        <taxon>Bacillati</taxon>
        <taxon>Actinomycetota</taxon>
        <taxon>Actinomycetes</taxon>
        <taxon>Kitasatosporales</taxon>
        <taxon>Streptomycetaceae</taxon>
        <taxon>Streptomyces</taxon>
    </lineage>
</organism>
<keyword evidence="4" id="KW-1185">Reference proteome</keyword>